<dbReference type="Proteomes" id="UP000790709">
    <property type="component" value="Unassembled WGS sequence"/>
</dbReference>
<organism evidence="1 2">
    <name type="scientific">Leucogyrophana mollusca</name>
    <dbReference type="NCBI Taxonomy" id="85980"/>
    <lineage>
        <taxon>Eukaryota</taxon>
        <taxon>Fungi</taxon>
        <taxon>Dikarya</taxon>
        <taxon>Basidiomycota</taxon>
        <taxon>Agaricomycotina</taxon>
        <taxon>Agaricomycetes</taxon>
        <taxon>Agaricomycetidae</taxon>
        <taxon>Boletales</taxon>
        <taxon>Boletales incertae sedis</taxon>
        <taxon>Leucogyrophana</taxon>
    </lineage>
</organism>
<protein>
    <submittedName>
        <fullName evidence="1">Uncharacterized protein</fullName>
    </submittedName>
</protein>
<sequence>QAYLASETDKNSTTIIVDSGATSHIVPHYSWFELRTYKLLFLLRPVTFRDESTVCAIKTGTVVLHTSLGNKDPNIVLSNVLPIPKVQKNKSHILKALHKCRLYYMKAIPKVSPKSALATVNINPLHYWMGQIRNITDEFCEPCVLGKLWGLSFRDPLGGGCAGQLVQVVHVSPPEKVSLIG</sequence>
<keyword evidence="2" id="KW-1185">Reference proteome</keyword>
<name>A0ACB8B3Y5_9AGAM</name>
<reference evidence="1" key="1">
    <citation type="journal article" date="2021" name="New Phytol.">
        <title>Evolutionary innovations through gain and loss of genes in the ectomycorrhizal Boletales.</title>
        <authorList>
            <person name="Wu G."/>
            <person name="Miyauchi S."/>
            <person name="Morin E."/>
            <person name="Kuo A."/>
            <person name="Drula E."/>
            <person name="Varga T."/>
            <person name="Kohler A."/>
            <person name="Feng B."/>
            <person name="Cao Y."/>
            <person name="Lipzen A."/>
            <person name="Daum C."/>
            <person name="Hundley H."/>
            <person name="Pangilinan J."/>
            <person name="Johnson J."/>
            <person name="Barry K."/>
            <person name="LaButti K."/>
            <person name="Ng V."/>
            <person name="Ahrendt S."/>
            <person name="Min B."/>
            <person name="Choi I.G."/>
            <person name="Park H."/>
            <person name="Plett J.M."/>
            <person name="Magnuson J."/>
            <person name="Spatafora J.W."/>
            <person name="Nagy L.G."/>
            <person name="Henrissat B."/>
            <person name="Grigoriev I.V."/>
            <person name="Yang Z.L."/>
            <person name="Xu J."/>
            <person name="Martin F.M."/>
        </authorList>
    </citation>
    <scope>NUCLEOTIDE SEQUENCE</scope>
    <source>
        <strain evidence="1">KUC20120723A-06</strain>
    </source>
</reference>
<feature type="non-terminal residue" evidence="1">
    <location>
        <position position="1"/>
    </location>
</feature>
<evidence type="ECO:0000313" key="2">
    <source>
        <dbReference type="Proteomes" id="UP000790709"/>
    </source>
</evidence>
<gene>
    <name evidence="1" type="ORF">BV22DRAFT_1022762</name>
</gene>
<comment type="caution">
    <text evidence="1">The sequence shown here is derived from an EMBL/GenBank/DDBJ whole genome shotgun (WGS) entry which is preliminary data.</text>
</comment>
<accession>A0ACB8B3Y5</accession>
<evidence type="ECO:0000313" key="1">
    <source>
        <dbReference type="EMBL" id="KAH7919573.1"/>
    </source>
</evidence>
<proteinExistence type="predicted"/>
<dbReference type="EMBL" id="MU266648">
    <property type="protein sequence ID" value="KAH7919573.1"/>
    <property type="molecule type" value="Genomic_DNA"/>
</dbReference>